<organism evidence="1 2">
    <name type="scientific">Chiloscyllium punctatum</name>
    <name type="common">Brownbanded bambooshark</name>
    <name type="synonym">Hemiscyllium punctatum</name>
    <dbReference type="NCBI Taxonomy" id="137246"/>
    <lineage>
        <taxon>Eukaryota</taxon>
        <taxon>Metazoa</taxon>
        <taxon>Chordata</taxon>
        <taxon>Craniata</taxon>
        <taxon>Vertebrata</taxon>
        <taxon>Chondrichthyes</taxon>
        <taxon>Elasmobranchii</taxon>
        <taxon>Galeomorphii</taxon>
        <taxon>Galeoidea</taxon>
        <taxon>Orectolobiformes</taxon>
        <taxon>Hemiscylliidae</taxon>
        <taxon>Chiloscyllium</taxon>
    </lineage>
</organism>
<keyword evidence="2" id="KW-1185">Reference proteome</keyword>
<feature type="non-terminal residue" evidence="1">
    <location>
        <position position="1"/>
    </location>
</feature>
<sequence>EVTSSSRDEDCFEEVANLLEEKDKEVSEIIKDIYSRQRGNRSQEDLLRGLHSILCPVISTLFVGKPIERGDCLINLMLYILYDMLAV</sequence>
<accession>A0A401RGH0</accession>
<evidence type="ECO:0000313" key="2">
    <source>
        <dbReference type="Proteomes" id="UP000287033"/>
    </source>
</evidence>
<gene>
    <name evidence="1" type="ORF">chiPu_0021971</name>
</gene>
<proteinExistence type="predicted"/>
<dbReference type="Proteomes" id="UP000287033">
    <property type="component" value="Unassembled WGS sequence"/>
</dbReference>
<dbReference type="EMBL" id="BEZZ01005408">
    <property type="protein sequence ID" value="GCC17225.1"/>
    <property type="molecule type" value="Genomic_DNA"/>
</dbReference>
<name>A0A401RGH0_CHIPU</name>
<evidence type="ECO:0000313" key="1">
    <source>
        <dbReference type="EMBL" id="GCC17225.1"/>
    </source>
</evidence>
<dbReference type="AlphaFoldDB" id="A0A401RGH0"/>
<reference evidence="1 2" key="1">
    <citation type="journal article" date="2018" name="Nat. Ecol. Evol.">
        <title>Shark genomes provide insights into elasmobranch evolution and the origin of vertebrates.</title>
        <authorList>
            <person name="Hara Y"/>
            <person name="Yamaguchi K"/>
            <person name="Onimaru K"/>
            <person name="Kadota M"/>
            <person name="Koyanagi M"/>
            <person name="Keeley SD"/>
            <person name="Tatsumi K"/>
            <person name="Tanaka K"/>
            <person name="Motone F"/>
            <person name="Kageyama Y"/>
            <person name="Nozu R"/>
            <person name="Adachi N"/>
            <person name="Nishimura O"/>
            <person name="Nakagawa R"/>
            <person name="Tanegashima C"/>
            <person name="Kiyatake I"/>
            <person name="Matsumoto R"/>
            <person name="Murakumo K"/>
            <person name="Nishida K"/>
            <person name="Terakita A"/>
            <person name="Kuratani S"/>
            <person name="Sato K"/>
            <person name="Hyodo S Kuraku.S."/>
        </authorList>
    </citation>
    <scope>NUCLEOTIDE SEQUENCE [LARGE SCALE GENOMIC DNA]</scope>
</reference>
<comment type="caution">
    <text evidence="1">The sequence shown here is derived from an EMBL/GenBank/DDBJ whole genome shotgun (WGS) entry which is preliminary data.</text>
</comment>
<protein>
    <submittedName>
        <fullName evidence="1">Uncharacterized protein</fullName>
    </submittedName>
</protein>